<keyword evidence="1 2" id="KW-0808">Transferase</keyword>
<dbReference type="InterPro" id="IPR044855">
    <property type="entry name" value="CoA-Trfase_III_dom3_sf"/>
</dbReference>
<keyword evidence="3" id="KW-1185">Reference proteome</keyword>
<dbReference type="InterPro" id="IPR023606">
    <property type="entry name" value="CoA-Trfase_III_dom_1_sf"/>
</dbReference>
<dbReference type="PANTHER" id="PTHR48207:SF3">
    <property type="entry name" value="SUCCINATE--HYDROXYMETHYLGLUTARATE COA-TRANSFERASE"/>
    <property type="match status" value="1"/>
</dbReference>
<dbReference type="RefSeq" id="WP_161813951.1">
    <property type="nucleotide sequence ID" value="NZ_BLJN01000004.1"/>
</dbReference>
<dbReference type="InterPro" id="IPR003673">
    <property type="entry name" value="CoA-Trfase_fam_III"/>
</dbReference>
<dbReference type="PANTHER" id="PTHR48207">
    <property type="entry name" value="SUCCINATE--HYDROXYMETHYLGLUTARATE COA-TRANSFERASE"/>
    <property type="match status" value="1"/>
</dbReference>
<evidence type="ECO:0000256" key="1">
    <source>
        <dbReference type="ARBA" id="ARBA00022679"/>
    </source>
</evidence>
<evidence type="ECO:0000313" key="2">
    <source>
        <dbReference type="EMBL" id="GFE82296.1"/>
    </source>
</evidence>
<dbReference type="Proteomes" id="UP000445000">
    <property type="component" value="Unassembled WGS sequence"/>
</dbReference>
<proteinExistence type="predicted"/>
<dbReference type="Gene3D" id="3.30.1540.10">
    <property type="entry name" value="formyl-coa transferase, domain 3"/>
    <property type="match status" value="1"/>
</dbReference>
<dbReference type="Gene3D" id="3.40.50.10540">
    <property type="entry name" value="Crotonobetainyl-coa:carnitine coa-transferase, domain 1"/>
    <property type="match status" value="1"/>
</dbReference>
<accession>A0A829YIF2</accession>
<evidence type="ECO:0000313" key="3">
    <source>
        <dbReference type="Proteomes" id="UP000445000"/>
    </source>
</evidence>
<gene>
    <name evidence="2" type="ORF">GCM10011487_42960</name>
</gene>
<sequence>MSLPLEGIRVADFSHVMAGPFATHLLRMLGAEVIKIEAPGRGDAMRNYGADRRYDGMAPAFIGVNAGKKSLVLDLKQPLAQEAARRLIATCDVLIENFRPGVMAKFGLDYASVRSLRPELIYCSISGYGQNGPRRDWPAIDNIVQATTGMMTLGGAAGDAPAKVGFPVVDTLTGQTAAFAILAALLRRQRERRGEYIDVAMFDASMAFMTSAIVPYLVTGNPPERTGNIGYSGQPTSAVFAASDGRQISLGVVQQAQFEALAREVGRKRWLEDPRFLTPDLRRKHSAEMRDELDRVFAEAPAEHWETRLSAAGIPCGMIRNVAEAVSLPALESRRLKLGLKVPGLPDREQVEIVNAGFLFSEDQPGVASPPPQHGQHSEEILKSLGFSAAEIRALHIED</sequence>
<dbReference type="InterPro" id="IPR050483">
    <property type="entry name" value="CoA-transferase_III_domain"/>
</dbReference>
<protein>
    <submittedName>
        <fullName evidence="2">CoA transferase</fullName>
    </submittedName>
</protein>
<comment type="caution">
    <text evidence="2">The sequence shown here is derived from an EMBL/GenBank/DDBJ whole genome shotgun (WGS) entry which is preliminary data.</text>
</comment>
<name>A0A829YIF2_9GAMM</name>
<reference evidence="3" key="1">
    <citation type="submission" date="2020-01" db="EMBL/GenBank/DDBJ databases">
        <title>'Steroidobacter agaridevorans' sp. nov., agar-degrading bacteria isolated from rhizosphere soils.</title>
        <authorList>
            <person name="Ikenaga M."/>
            <person name="Kataoka M."/>
            <person name="Murouchi A."/>
            <person name="Katsuragi S."/>
            <person name="Sakai M."/>
        </authorList>
    </citation>
    <scope>NUCLEOTIDE SEQUENCE [LARGE SCALE GENOMIC DNA]</scope>
    <source>
        <strain evidence="3">YU21-B</strain>
    </source>
</reference>
<dbReference type="GO" id="GO:0008410">
    <property type="term" value="F:CoA-transferase activity"/>
    <property type="evidence" value="ECO:0007669"/>
    <property type="project" value="TreeGrafter"/>
</dbReference>
<dbReference type="SUPFAM" id="SSF89796">
    <property type="entry name" value="CoA-transferase family III (CaiB/BaiF)"/>
    <property type="match status" value="1"/>
</dbReference>
<organism evidence="2 3">
    <name type="scientific">Steroidobacter agaridevorans</name>
    <dbReference type="NCBI Taxonomy" id="2695856"/>
    <lineage>
        <taxon>Bacteria</taxon>
        <taxon>Pseudomonadati</taxon>
        <taxon>Pseudomonadota</taxon>
        <taxon>Gammaproteobacteria</taxon>
        <taxon>Steroidobacterales</taxon>
        <taxon>Steroidobacteraceae</taxon>
        <taxon>Steroidobacter</taxon>
    </lineage>
</organism>
<dbReference type="AlphaFoldDB" id="A0A829YIF2"/>
<dbReference type="Pfam" id="PF02515">
    <property type="entry name" value="CoA_transf_3"/>
    <property type="match status" value="1"/>
</dbReference>
<dbReference type="EMBL" id="BLJN01000004">
    <property type="protein sequence ID" value="GFE82296.1"/>
    <property type="molecule type" value="Genomic_DNA"/>
</dbReference>